<organism evidence="3 4">
    <name type="scientific">Metapseudomonas boanensis</name>
    <dbReference type="NCBI Taxonomy" id="2822138"/>
    <lineage>
        <taxon>Bacteria</taxon>
        <taxon>Pseudomonadati</taxon>
        <taxon>Pseudomonadota</taxon>
        <taxon>Gammaproteobacteria</taxon>
        <taxon>Pseudomonadales</taxon>
        <taxon>Pseudomonadaceae</taxon>
        <taxon>Metapseudomonas</taxon>
    </lineage>
</organism>
<keyword evidence="1" id="KW-0520">NAD</keyword>
<accession>A0ABS5XPH6</accession>
<feature type="domain" description="NAD-dependent epimerase/dehydratase" evidence="2">
    <location>
        <begin position="4"/>
        <end position="231"/>
    </location>
</feature>
<comment type="caution">
    <text evidence="3">The sequence shown here is derived from an EMBL/GenBank/DDBJ whole genome shotgun (WGS) entry which is preliminary data.</text>
</comment>
<dbReference type="EMBL" id="JAGTIS010000022">
    <property type="protein sequence ID" value="MBT8769193.1"/>
    <property type="molecule type" value="Genomic_DNA"/>
</dbReference>
<reference evidence="3 4" key="1">
    <citation type="submission" date="2021-04" db="EMBL/GenBank/DDBJ databases">
        <title>Pseudomonas boanensis sp. nov., a bacterium isolated from river water used for household purposes in Boane District, Mozambique.</title>
        <authorList>
            <person name="Nicklasson M."/>
            <person name="Martin-Rodriguez A.J."/>
            <person name="Thorell K."/>
            <person name="Neves L."/>
            <person name="Mussagy A."/>
            <person name="Rydberg H.A."/>
            <person name="Hernroth B."/>
            <person name="Svensson-Stadler L."/>
            <person name="Sjoling A."/>
        </authorList>
    </citation>
    <scope>NUCLEOTIDE SEQUENCE [LARGE SCALE GENOMIC DNA]</scope>
    <source>
        <strain evidence="3 4">DB1</strain>
    </source>
</reference>
<proteinExistence type="predicted"/>
<dbReference type="Gene3D" id="3.40.50.720">
    <property type="entry name" value="NAD(P)-binding Rossmann-like Domain"/>
    <property type="match status" value="1"/>
</dbReference>
<dbReference type="InterPro" id="IPR036291">
    <property type="entry name" value="NAD(P)-bd_dom_sf"/>
</dbReference>
<dbReference type="Pfam" id="PF01370">
    <property type="entry name" value="Epimerase"/>
    <property type="match status" value="1"/>
</dbReference>
<protein>
    <submittedName>
        <fullName evidence="3">NAD-dependent epimerase</fullName>
    </submittedName>
</protein>
<evidence type="ECO:0000313" key="4">
    <source>
        <dbReference type="Proteomes" id="UP001519667"/>
    </source>
</evidence>
<evidence type="ECO:0000256" key="1">
    <source>
        <dbReference type="ARBA" id="ARBA00023027"/>
    </source>
</evidence>
<dbReference type="Proteomes" id="UP001519667">
    <property type="component" value="Unassembled WGS sequence"/>
</dbReference>
<name>A0ABS5XPH6_9GAMM</name>
<gene>
    <name evidence="3" type="ORF">J7302_24100</name>
</gene>
<evidence type="ECO:0000259" key="2">
    <source>
        <dbReference type="Pfam" id="PF01370"/>
    </source>
</evidence>
<dbReference type="RefSeq" id="WP_215380743.1">
    <property type="nucleotide sequence ID" value="NZ_JAGTIS010000022.1"/>
</dbReference>
<dbReference type="PANTHER" id="PTHR43574">
    <property type="entry name" value="EPIMERASE-RELATED"/>
    <property type="match status" value="1"/>
</dbReference>
<sequence length="330" mass="36737">MKFLVTGAAGFIGFHTANRLCLAGHEVVGLDNLNDYYSVELKLARLERLNQHPGFSFVKLDLADRTGMEALFRDQRFERVIHLAAQAGVRYSLENPHAYADANLTGFVNVLEGCRHNGVQHLVYASSSSVYGMNSKVPFSTEDAVDNPVSLYAATKRANELMAHTYAHLYRIPTTGLRFFTVYGPWGRPDMAPFKFTKAILEGQPIDIYNNGDMSRDFTYIDDVVEGIVRIQDCPPPYPDEPEQARQGPPARLFNIGLGSPVRLLDFVGCIEAATGLQSIKQLKPMQPGDVLQTWADVSALAERTGFQPRTPLKEGVGHFVAWYRDFYGA</sequence>
<dbReference type="InterPro" id="IPR001509">
    <property type="entry name" value="Epimerase_deHydtase"/>
</dbReference>
<dbReference type="PRINTS" id="PR01713">
    <property type="entry name" value="NUCEPIMERASE"/>
</dbReference>
<dbReference type="SUPFAM" id="SSF51735">
    <property type="entry name" value="NAD(P)-binding Rossmann-fold domains"/>
    <property type="match status" value="1"/>
</dbReference>
<evidence type="ECO:0000313" key="3">
    <source>
        <dbReference type="EMBL" id="MBT8769193.1"/>
    </source>
</evidence>
<dbReference type="CDD" id="cd05253">
    <property type="entry name" value="UDP_GE_SDE_e"/>
    <property type="match status" value="1"/>
</dbReference>
<keyword evidence="4" id="KW-1185">Reference proteome</keyword>